<evidence type="ECO:0000256" key="4">
    <source>
        <dbReference type="HAMAP-Rule" id="MF_00636"/>
    </source>
</evidence>
<feature type="domain" description="RapZ C-terminal" evidence="6">
    <location>
        <begin position="164"/>
        <end position="282"/>
    </location>
</feature>
<dbReference type="InterPro" id="IPR053930">
    <property type="entry name" value="RapZ-like_N"/>
</dbReference>
<dbReference type="OrthoDB" id="9784461at2"/>
<dbReference type="GO" id="GO:0005524">
    <property type="term" value="F:ATP binding"/>
    <property type="evidence" value="ECO:0007669"/>
    <property type="project" value="UniProtKB-UniRule"/>
</dbReference>
<feature type="binding site" evidence="4">
    <location>
        <begin position="59"/>
        <end position="62"/>
    </location>
    <ligand>
        <name>GTP</name>
        <dbReference type="ChEBI" id="CHEBI:37565"/>
    </ligand>
</feature>
<evidence type="ECO:0000313" key="8">
    <source>
        <dbReference type="Proteomes" id="UP000027946"/>
    </source>
</evidence>
<reference evidence="7 8" key="1">
    <citation type="submission" date="2014-03" db="EMBL/GenBank/DDBJ databases">
        <title>Genome sequence of Clostridium litorale W6, DSM 5388.</title>
        <authorList>
            <person name="Poehlein A."/>
            <person name="Jagirdar A."/>
            <person name="Khonsari B."/>
            <person name="Chibani C.M."/>
            <person name="Gutierrez Gutierrez D.A."/>
            <person name="Davydova E."/>
            <person name="Alghaithi H.S."/>
            <person name="Nair K.P."/>
            <person name="Dhamotharan K."/>
            <person name="Chandran L."/>
            <person name="G W."/>
            <person name="Daniel R."/>
        </authorList>
    </citation>
    <scope>NUCLEOTIDE SEQUENCE [LARGE SCALE GENOMIC DNA]</scope>
    <source>
        <strain evidence="7 8">W6</strain>
    </source>
</reference>
<dbReference type="NCBIfam" id="NF003828">
    <property type="entry name" value="PRK05416.1"/>
    <property type="match status" value="1"/>
</dbReference>
<evidence type="ECO:0000259" key="6">
    <source>
        <dbReference type="Pfam" id="PF22740"/>
    </source>
</evidence>
<name>A0A069RKX0_PEPLI</name>
<dbReference type="PANTHER" id="PTHR30448:SF0">
    <property type="entry name" value="RNASE ADAPTER PROTEIN RAPZ"/>
    <property type="match status" value="1"/>
</dbReference>
<dbReference type="InterPro" id="IPR005337">
    <property type="entry name" value="RapZ-like"/>
</dbReference>
<dbReference type="InterPro" id="IPR027417">
    <property type="entry name" value="P-loop_NTPase"/>
</dbReference>
<dbReference type="PANTHER" id="PTHR30448">
    <property type="entry name" value="RNASE ADAPTER PROTEIN RAPZ"/>
    <property type="match status" value="1"/>
</dbReference>
<evidence type="ECO:0000256" key="1">
    <source>
        <dbReference type="ARBA" id="ARBA00022741"/>
    </source>
</evidence>
<dbReference type="SUPFAM" id="SSF52540">
    <property type="entry name" value="P-loop containing nucleoside triphosphate hydrolases"/>
    <property type="match status" value="1"/>
</dbReference>
<keyword evidence="8" id="KW-1185">Reference proteome</keyword>
<comment type="caution">
    <text evidence="7">The sequence shown here is derived from an EMBL/GenBank/DDBJ whole genome shotgun (WGS) entry which is preliminary data.</text>
</comment>
<dbReference type="EMBL" id="JJMM01000013">
    <property type="protein sequence ID" value="KDR94877.1"/>
    <property type="molecule type" value="Genomic_DNA"/>
</dbReference>
<proteinExistence type="inferred from homology"/>
<protein>
    <submittedName>
        <fullName evidence="7">Uncharacterized protein</fullName>
    </submittedName>
</protein>
<evidence type="ECO:0000259" key="5">
    <source>
        <dbReference type="Pfam" id="PF03668"/>
    </source>
</evidence>
<dbReference type="eggNOG" id="COG1660">
    <property type="taxonomic scope" value="Bacteria"/>
</dbReference>
<keyword evidence="3 4" id="KW-0342">GTP-binding</keyword>
<dbReference type="Gene3D" id="3.40.50.300">
    <property type="entry name" value="P-loop containing nucleotide triphosphate hydrolases"/>
    <property type="match status" value="1"/>
</dbReference>
<sequence>MKFIIITGLSGAGKSEAMNGLEDSGFYCVDNIPPALLVKFAQLCIDSKTDMDKIVFGIDIRGRQFFDDFYESIDQLKTMGYDYEILFLDCGDEILLKRYKMTRRNHPLAFDTNILEGIKREREMLKDLKVRSNVIIDTTNMKPNDLRSEIRDIYFGEAEIPNLVISVTSFGFKHGIPLDADLVFDVRFLPNPYYIETLKDKTGDDMAVQDYVMNSQTSVEFEKRLKGFLDFLIPNYMKEGKNHLVIAIGCTGGRHRSVTFANKVYDYLKDKGYRTIKKHRDSKLK</sequence>
<evidence type="ECO:0000313" key="7">
    <source>
        <dbReference type="EMBL" id="KDR94877.1"/>
    </source>
</evidence>
<dbReference type="Pfam" id="PF03668">
    <property type="entry name" value="RapZ-like_N"/>
    <property type="match status" value="1"/>
</dbReference>
<evidence type="ECO:0000256" key="3">
    <source>
        <dbReference type="ARBA" id="ARBA00023134"/>
    </source>
</evidence>
<organism evidence="7 8">
    <name type="scientific">Peptoclostridium litorale DSM 5388</name>
    <dbReference type="NCBI Taxonomy" id="1121324"/>
    <lineage>
        <taxon>Bacteria</taxon>
        <taxon>Bacillati</taxon>
        <taxon>Bacillota</taxon>
        <taxon>Clostridia</taxon>
        <taxon>Peptostreptococcales</taxon>
        <taxon>Peptoclostridiaceae</taxon>
        <taxon>Peptoclostridium</taxon>
    </lineage>
</organism>
<dbReference type="GO" id="GO:0005525">
    <property type="term" value="F:GTP binding"/>
    <property type="evidence" value="ECO:0007669"/>
    <property type="project" value="UniProtKB-UniRule"/>
</dbReference>
<dbReference type="AlphaFoldDB" id="A0A069RKX0"/>
<gene>
    <name evidence="7" type="ORF">CLIT_13c01990</name>
</gene>
<dbReference type="STRING" id="1121324.CLIT_13c01990"/>
<feature type="binding site" evidence="4">
    <location>
        <begin position="8"/>
        <end position="15"/>
    </location>
    <ligand>
        <name>ATP</name>
        <dbReference type="ChEBI" id="CHEBI:30616"/>
    </ligand>
</feature>
<dbReference type="Pfam" id="PF22740">
    <property type="entry name" value="PapZ_C"/>
    <property type="match status" value="1"/>
</dbReference>
<feature type="domain" description="RapZ-like N-terminal" evidence="5">
    <location>
        <begin position="1"/>
        <end position="156"/>
    </location>
</feature>
<keyword evidence="1 4" id="KW-0547">Nucleotide-binding</keyword>
<dbReference type="InterPro" id="IPR053931">
    <property type="entry name" value="RapZ_C"/>
</dbReference>
<dbReference type="RefSeq" id="WP_038266137.1">
    <property type="nucleotide sequence ID" value="NZ_FSRH01000005.1"/>
</dbReference>
<keyword evidence="2 4" id="KW-0067">ATP-binding</keyword>
<dbReference type="PIRSF" id="PIRSF005052">
    <property type="entry name" value="P-loopkin"/>
    <property type="match status" value="1"/>
</dbReference>
<accession>A0A069RKX0</accession>
<dbReference type="HAMAP" id="MF_00636">
    <property type="entry name" value="RapZ_like"/>
    <property type="match status" value="1"/>
</dbReference>
<evidence type="ECO:0000256" key="2">
    <source>
        <dbReference type="ARBA" id="ARBA00022840"/>
    </source>
</evidence>
<dbReference type="Proteomes" id="UP000027946">
    <property type="component" value="Unassembled WGS sequence"/>
</dbReference>